<dbReference type="GO" id="GO:0010467">
    <property type="term" value="P:gene expression"/>
    <property type="evidence" value="ECO:0007669"/>
    <property type="project" value="UniProtKB-ARBA"/>
</dbReference>
<dbReference type="Pfam" id="PF00270">
    <property type="entry name" value="DEAD"/>
    <property type="match status" value="1"/>
</dbReference>
<feature type="short sequence motif" description="Q motif" evidence="11">
    <location>
        <begin position="292"/>
        <end position="320"/>
    </location>
</feature>
<dbReference type="GO" id="GO:0003724">
    <property type="term" value="F:RNA helicase activity"/>
    <property type="evidence" value="ECO:0007669"/>
    <property type="project" value="UniProtKB-EC"/>
</dbReference>
<protein>
    <recommendedName>
        <fullName evidence="2">RNA helicase</fullName>
        <ecNumber evidence="2">3.6.4.13</ecNumber>
    </recommendedName>
</protein>
<evidence type="ECO:0000256" key="2">
    <source>
        <dbReference type="ARBA" id="ARBA00012552"/>
    </source>
</evidence>
<feature type="compositionally biased region" description="Acidic residues" evidence="13">
    <location>
        <begin position="150"/>
        <end position="195"/>
    </location>
</feature>
<feature type="compositionally biased region" description="Acidic residues" evidence="13">
    <location>
        <begin position="31"/>
        <end position="46"/>
    </location>
</feature>
<sequence>MARSKPGPNGAYATPEPIKQLVDDFVMTISDSEEDIPDLDEDDDAITAEKALTKEPSSPEPEALSEKQKRGKKRKREKERIAAEEAQANENDGGLDSDFEFMAGDGGAGVGEYEGWGFEGAKSAMKDGKKGVDIDDIIRRRKGAEAVSKEDDEDADTEEEDDEEDEEEGEEEEASDDEDGVEFTGFDENDEDLAEDGFGAGADSEAEEDDDEGEKASKEKGSDDEEAPAGDDDSDAESVASAVPHPDDEDSDDDSDDGAAASDAESPEEAAKKAAFFAPEEEGEDMKQRTSANFQTMNLSRPILRGLANVGFTTPTLIQQKTIPVALLGKDVVGGAVTGSGKTAAFIVPILERLLFRPKKVPTSRVVILCPTRELAMQAHSVAVKLAAFTDIKFALAVGGLSLKVQEQELKQRPDVIIATPGRFIDHMRNSSGFSVESIEIVVMDEADRMLEDGFADELNEIINTIPKSRQTMLFSATMTDSVDKLIRLSLQRPVRIMVDTKHSTVKTLVQEFVRIRPQRDHLRLAMLVLLCKDYFHQRVIVFFRSKVFAHRARVVFGLFGLKAAELHGSLSQEQRVKAVEVFRDGKADFLLATDLASRGLDIKGVDVVINYEAPQSHEIYLHRVGRTARAGRQGRAITLAAEPDRKIVKAAVKAAQDQSVKVVSRVLDQTKVDELGKKIYELQEEIEEILKEEKQEKQMQSLEMQVRRGENLIKYEDEIKARPRRTWFETQQEKDARGKVSRAQLNGVELPEKKEKLSNKKRKRMEGREEQDEARAYKKTRADRGSKLKGKGKGKTLPGGASKGTKKFDNKMSKSKPKSRGKPKGRR</sequence>
<evidence type="ECO:0000256" key="11">
    <source>
        <dbReference type="PROSITE-ProRule" id="PRU00552"/>
    </source>
</evidence>
<feature type="compositionally biased region" description="Acidic residues" evidence="13">
    <location>
        <begin position="247"/>
        <end position="257"/>
    </location>
</feature>
<keyword evidence="5" id="KW-0378">Hydrolase</keyword>
<dbReference type="OrthoDB" id="10259843at2759"/>
<evidence type="ECO:0000256" key="4">
    <source>
        <dbReference type="ARBA" id="ARBA00022741"/>
    </source>
</evidence>
<evidence type="ECO:0000256" key="12">
    <source>
        <dbReference type="SAM" id="Coils"/>
    </source>
</evidence>
<dbReference type="InterPro" id="IPR011545">
    <property type="entry name" value="DEAD/DEAH_box_helicase_dom"/>
</dbReference>
<feature type="domain" description="Helicase C-terminal" evidence="15">
    <location>
        <begin position="524"/>
        <end position="691"/>
    </location>
</feature>
<gene>
    <name evidence="17" type="ORF">P167DRAFT_535856</name>
</gene>
<dbReference type="GO" id="GO:0005634">
    <property type="term" value="C:nucleus"/>
    <property type="evidence" value="ECO:0007669"/>
    <property type="project" value="UniProtKB-SubCell"/>
</dbReference>
<proteinExistence type="predicted"/>
<evidence type="ECO:0000256" key="6">
    <source>
        <dbReference type="ARBA" id="ARBA00022806"/>
    </source>
</evidence>
<dbReference type="PROSITE" id="PS51192">
    <property type="entry name" value="HELICASE_ATP_BIND_1"/>
    <property type="match status" value="1"/>
</dbReference>
<dbReference type="AlphaFoldDB" id="A0A3N4KPY2"/>
<dbReference type="CDD" id="cd17947">
    <property type="entry name" value="DEADc_DDX27"/>
    <property type="match status" value="1"/>
</dbReference>
<dbReference type="EC" id="3.6.4.13" evidence="2"/>
<keyword evidence="4" id="KW-0547">Nucleotide-binding</keyword>
<feature type="domain" description="Helicase ATP-binding" evidence="14">
    <location>
        <begin position="323"/>
        <end position="497"/>
    </location>
</feature>
<keyword evidence="3" id="KW-0690">Ribosome biogenesis</keyword>
<dbReference type="GO" id="GO:0005829">
    <property type="term" value="C:cytosol"/>
    <property type="evidence" value="ECO:0007669"/>
    <property type="project" value="TreeGrafter"/>
</dbReference>
<dbReference type="InterPro" id="IPR000629">
    <property type="entry name" value="RNA-helicase_DEAD-box_CS"/>
</dbReference>
<evidence type="ECO:0000259" key="14">
    <source>
        <dbReference type="PROSITE" id="PS51192"/>
    </source>
</evidence>
<feature type="domain" description="DEAD-box RNA helicase Q" evidence="16">
    <location>
        <begin position="292"/>
        <end position="320"/>
    </location>
</feature>
<feature type="compositionally biased region" description="Gly residues" evidence="13">
    <location>
        <begin position="104"/>
        <end position="118"/>
    </location>
</feature>
<dbReference type="FunCoup" id="A0A3N4KPY2">
    <property type="interactions" value="869"/>
</dbReference>
<dbReference type="SMART" id="SM00490">
    <property type="entry name" value="HELICc"/>
    <property type="match status" value="1"/>
</dbReference>
<keyword evidence="7" id="KW-0067">ATP-binding</keyword>
<evidence type="ECO:0000256" key="7">
    <source>
        <dbReference type="ARBA" id="ARBA00022840"/>
    </source>
</evidence>
<dbReference type="InterPro" id="IPR001650">
    <property type="entry name" value="Helicase_C-like"/>
</dbReference>
<dbReference type="InterPro" id="IPR027417">
    <property type="entry name" value="P-loop_NTPase"/>
</dbReference>
<feature type="compositionally biased region" description="Acidic residues" evidence="13">
    <location>
        <begin position="222"/>
        <end position="236"/>
    </location>
</feature>
<evidence type="ECO:0000256" key="9">
    <source>
        <dbReference type="ARBA" id="ARBA00023242"/>
    </source>
</evidence>
<dbReference type="PROSITE" id="PS00039">
    <property type="entry name" value="DEAD_ATP_HELICASE"/>
    <property type="match status" value="1"/>
</dbReference>
<feature type="coiled-coil region" evidence="12">
    <location>
        <begin position="673"/>
        <end position="713"/>
    </location>
</feature>
<accession>A0A3N4KPY2</accession>
<feature type="compositionally biased region" description="Basic and acidic residues" evidence="13">
    <location>
        <begin position="124"/>
        <end position="149"/>
    </location>
</feature>
<dbReference type="InterPro" id="IPR014014">
    <property type="entry name" value="RNA_helicase_DEAD_Q_motif"/>
</dbReference>
<organism evidence="17 18">
    <name type="scientific">Morchella conica CCBAS932</name>
    <dbReference type="NCBI Taxonomy" id="1392247"/>
    <lineage>
        <taxon>Eukaryota</taxon>
        <taxon>Fungi</taxon>
        <taxon>Dikarya</taxon>
        <taxon>Ascomycota</taxon>
        <taxon>Pezizomycotina</taxon>
        <taxon>Pezizomycetes</taxon>
        <taxon>Pezizales</taxon>
        <taxon>Morchellaceae</taxon>
        <taxon>Morchella</taxon>
    </lineage>
</organism>
<dbReference type="GO" id="GO:0042254">
    <property type="term" value="P:ribosome biogenesis"/>
    <property type="evidence" value="ECO:0007669"/>
    <property type="project" value="UniProtKB-KW"/>
</dbReference>
<evidence type="ECO:0000256" key="5">
    <source>
        <dbReference type="ARBA" id="ARBA00022801"/>
    </source>
</evidence>
<dbReference type="SMART" id="SM00487">
    <property type="entry name" value="DEXDc"/>
    <property type="match status" value="1"/>
</dbReference>
<feature type="compositionally biased region" description="Acidic residues" evidence="13">
    <location>
        <begin position="204"/>
        <end position="213"/>
    </location>
</feature>
<feature type="region of interest" description="Disordered" evidence="13">
    <location>
        <begin position="27"/>
        <end position="272"/>
    </location>
</feature>
<dbReference type="Proteomes" id="UP000277580">
    <property type="component" value="Unassembled WGS sequence"/>
</dbReference>
<dbReference type="InterPro" id="IPR014001">
    <property type="entry name" value="Helicase_ATP-bd"/>
</dbReference>
<evidence type="ECO:0000313" key="18">
    <source>
        <dbReference type="Proteomes" id="UP000277580"/>
    </source>
</evidence>
<dbReference type="GO" id="GO:0016787">
    <property type="term" value="F:hydrolase activity"/>
    <property type="evidence" value="ECO:0007669"/>
    <property type="project" value="UniProtKB-KW"/>
</dbReference>
<feature type="region of interest" description="Disordered" evidence="13">
    <location>
        <begin position="727"/>
        <end position="828"/>
    </location>
</feature>
<keyword evidence="9" id="KW-0539">Nucleus</keyword>
<comment type="catalytic activity">
    <reaction evidence="10">
        <text>ATP + H2O = ADP + phosphate + H(+)</text>
        <dbReference type="Rhea" id="RHEA:13065"/>
        <dbReference type="ChEBI" id="CHEBI:15377"/>
        <dbReference type="ChEBI" id="CHEBI:15378"/>
        <dbReference type="ChEBI" id="CHEBI:30616"/>
        <dbReference type="ChEBI" id="CHEBI:43474"/>
        <dbReference type="ChEBI" id="CHEBI:456216"/>
        <dbReference type="EC" id="3.6.4.13"/>
    </reaction>
</comment>
<keyword evidence="18" id="KW-1185">Reference proteome</keyword>
<evidence type="ECO:0000256" key="3">
    <source>
        <dbReference type="ARBA" id="ARBA00022517"/>
    </source>
</evidence>
<dbReference type="PANTHER" id="PTHR47959">
    <property type="entry name" value="ATP-DEPENDENT RNA HELICASE RHLE-RELATED"/>
    <property type="match status" value="1"/>
</dbReference>
<dbReference type="GO" id="GO:0005524">
    <property type="term" value="F:ATP binding"/>
    <property type="evidence" value="ECO:0007669"/>
    <property type="project" value="UniProtKB-KW"/>
</dbReference>
<dbReference type="Gene3D" id="3.40.50.300">
    <property type="entry name" value="P-loop containing nucleotide triphosphate hydrolases"/>
    <property type="match status" value="2"/>
</dbReference>
<dbReference type="STRING" id="1392247.A0A3N4KPY2"/>
<evidence type="ECO:0000256" key="10">
    <source>
        <dbReference type="ARBA" id="ARBA00047984"/>
    </source>
</evidence>
<dbReference type="GO" id="GO:0003723">
    <property type="term" value="F:RNA binding"/>
    <property type="evidence" value="ECO:0007669"/>
    <property type="project" value="UniProtKB-KW"/>
</dbReference>
<dbReference type="PROSITE" id="PS51195">
    <property type="entry name" value="Q_MOTIF"/>
    <property type="match status" value="1"/>
</dbReference>
<dbReference type="PROSITE" id="PS51194">
    <property type="entry name" value="HELICASE_CTER"/>
    <property type="match status" value="1"/>
</dbReference>
<evidence type="ECO:0000313" key="17">
    <source>
        <dbReference type="EMBL" id="RPB12506.1"/>
    </source>
</evidence>
<keyword evidence="12" id="KW-0175">Coiled coil</keyword>
<dbReference type="Pfam" id="PF00271">
    <property type="entry name" value="Helicase_C"/>
    <property type="match status" value="1"/>
</dbReference>
<dbReference type="PANTHER" id="PTHR47959:SF1">
    <property type="entry name" value="ATP-DEPENDENT RNA HELICASE DBPA"/>
    <property type="match status" value="1"/>
</dbReference>
<name>A0A3N4KPY2_9PEZI</name>
<evidence type="ECO:0000259" key="16">
    <source>
        <dbReference type="PROSITE" id="PS51195"/>
    </source>
</evidence>
<feature type="compositionally biased region" description="Basic and acidic residues" evidence="13">
    <location>
        <begin position="774"/>
        <end position="787"/>
    </location>
</feature>
<keyword evidence="6" id="KW-0347">Helicase</keyword>
<comment type="subcellular location">
    <subcellularLocation>
        <location evidence="1">Nucleus</location>
    </subcellularLocation>
</comment>
<dbReference type="EMBL" id="ML119128">
    <property type="protein sequence ID" value="RPB12506.1"/>
    <property type="molecule type" value="Genomic_DNA"/>
</dbReference>
<reference evidence="17 18" key="1">
    <citation type="journal article" date="2018" name="Nat. Ecol. Evol.">
        <title>Pezizomycetes genomes reveal the molecular basis of ectomycorrhizal truffle lifestyle.</title>
        <authorList>
            <person name="Murat C."/>
            <person name="Payen T."/>
            <person name="Noel B."/>
            <person name="Kuo A."/>
            <person name="Morin E."/>
            <person name="Chen J."/>
            <person name="Kohler A."/>
            <person name="Krizsan K."/>
            <person name="Balestrini R."/>
            <person name="Da Silva C."/>
            <person name="Montanini B."/>
            <person name="Hainaut M."/>
            <person name="Levati E."/>
            <person name="Barry K.W."/>
            <person name="Belfiori B."/>
            <person name="Cichocki N."/>
            <person name="Clum A."/>
            <person name="Dockter R.B."/>
            <person name="Fauchery L."/>
            <person name="Guy J."/>
            <person name="Iotti M."/>
            <person name="Le Tacon F."/>
            <person name="Lindquist E.A."/>
            <person name="Lipzen A."/>
            <person name="Malagnac F."/>
            <person name="Mello A."/>
            <person name="Molinier V."/>
            <person name="Miyauchi S."/>
            <person name="Poulain J."/>
            <person name="Riccioni C."/>
            <person name="Rubini A."/>
            <person name="Sitrit Y."/>
            <person name="Splivallo R."/>
            <person name="Traeger S."/>
            <person name="Wang M."/>
            <person name="Zifcakova L."/>
            <person name="Wipf D."/>
            <person name="Zambonelli A."/>
            <person name="Paolocci F."/>
            <person name="Nowrousian M."/>
            <person name="Ottonello S."/>
            <person name="Baldrian P."/>
            <person name="Spatafora J.W."/>
            <person name="Henrissat B."/>
            <person name="Nagy L.G."/>
            <person name="Aury J.M."/>
            <person name="Wincker P."/>
            <person name="Grigoriev I.V."/>
            <person name="Bonfante P."/>
            <person name="Martin F.M."/>
        </authorList>
    </citation>
    <scope>NUCLEOTIDE SEQUENCE [LARGE SCALE GENOMIC DNA]</scope>
    <source>
        <strain evidence="17 18">CCBAS932</strain>
    </source>
</reference>
<evidence type="ECO:0000256" key="13">
    <source>
        <dbReference type="SAM" id="MobiDB-lite"/>
    </source>
</evidence>
<dbReference type="InterPro" id="IPR050079">
    <property type="entry name" value="DEAD_box_RNA_helicase"/>
</dbReference>
<feature type="compositionally biased region" description="Basic residues" evidence="13">
    <location>
        <begin position="814"/>
        <end position="828"/>
    </location>
</feature>
<dbReference type="SUPFAM" id="SSF52540">
    <property type="entry name" value="P-loop containing nucleoside triphosphate hydrolases"/>
    <property type="match status" value="1"/>
</dbReference>
<evidence type="ECO:0000259" key="15">
    <source>
        <dbReference type="PROSITE" id="PS51194"/>
    </source>
</evidence>
<evidence type="ECO:0000256" key="8">
    <source>
        <dbReference type="ARBA" id="ARBA00022884"/>
    </source>
</evidence>
<keyword evidence="8" id="KW-0694">RNA-binding</keyword>
<evidence type="ECO:0000256" key="1">
    <source>
        <dbReference type="ARBA" id="ARBA00004123"/>
    </source>
</evidence>
<dbReference type="InParanoid" id="A0A3N4KPY2"/>
<dbReference type="CDD" id="cd18787">
    <property type="entry name" value="SF2_C_DEAD"/>
    <property type="match status" value="1"/>
</dbReference>